<evidence type="ECO:0000313" key="2">
    <source>
        <dbReference type="EMBL" id="VAW04494.1"/>
    </source>
</evidence>
<organism evidence="2">
    <name type="scientific">hydrothermal vent metagenome</name>
    <dbReference type="NCBI Taxonomy" id="652676"/>
    <lineage>
        <taxon>unclassified sequences</taxon>
        <taxon>metagenomes</taxon>
        <taxon>ecological metagenomes</taxon>
    </lineage>
</organism>
<dbReference type="AlphaFoldDB" id="A0A3B0T6M1"/>
<gene>
    <name evidence="2" type="ORF">MNBD_ACTINO02-2139</name>
</gene>
<name>A0A3B0T6M1_9ZZZZ</name>
<dbReference type="GO" id="GO:0004853">
    <property type="term" value="F:uroporphyrinogen decarboxylase activity"/>
    <property type="evidence" value="ECO:0007669"/>
    <property type="project" value="UniProtKB-EC"/>
</dbReference>
<protein>
    <submittedName>
        <fullName evidence="2">Uroporphyrinogen III decarboxylase</fullName>
        <ecNumber evidence="2">4.1.1.37</ecNumber>
    </submittedName>
</protein>
<keyword evidence="2" id="KW-0456">Lyase</keyword>
<dbReference type="Pfam" id="PF01208">
    <property type="entry name" value="URO-D"/>
    <property type="match status" value="1"/>
</dbReference>
<dbReference type="InterPro" id="IPR000257">
    <property type="entry name" value="Uroporphyrinogen_deCOase"/>
</dbReference>
<dbReference type="InterPro" id="IPR038071">
    <property type="entry name" value="UROD/MetE-like_sf"/>
</dbReference>
<accession>A0A3B0T6M1</accession>
<dbReference type="GO" id="GO:0006783">
    <property type="term" value="P:heme biosynthetic process"/>
    <property type="evidence" value="ECO:0007669"/>
    <property type="project" value="TreeGrafter"/>
</dbReference>
<reference evidence="2" key="1">
    <citation type="submission" date="2018-06" db="EMBL/GenBank/DDBJ databases">
        <authorList>
            <person name="Zhirakovskaya E."/>
        </authorList>
    </citation>
    <scope>NUCLEOTIDE SEQUENCE</scope>
</reference>
<evidence type="ECO:0000259" key="1">
    <source>
        <dbReference type="Pfam" id="PF01208"/>
    </source>
</evidence>
<dbReference type="Gene3D" id="3.20.20.210">
    <property type="match status" value="1"/>
</dbReference>
<dbReference type="PANTHER" id="PTHR21091">
    <property type="entry name" value="METHYLTETRAHYDROFOLATE:HOMOCYSTEINE METHYLTRANSFERASE RELATED"/>
    <property type="match status" value="1"/>
</dbReference>
<feature type="domain" description="Uroporphyrinogen decarboxylase (URO-D)" evidence="1">
    <location>
        <begin position="1"/>
        <end position="309"/>
    </location>
</feature>
<dbReference type="PANTHER" id="PTHR21091:SF169">
    <property type="entry name" value="UROPORPHYRINOGEN DECARBOXYLASE"/>
    <property type="match status" value="1"/>
</dbReference>
<proteinExistence type="predicted"/>
<dbReference type="EMBL" id="UOEK01000289">
    <property type="protein sequence ID" value="VAW04494.1"/>
    <property type="molecule type" value="Genomic_DNA"/>
</dbReference>
<dbReference type="GO" id="GO:0005829">
    <property type="term" value="C:cytosol"/>
    <property type="evidence" value="ECO:0007669"/>
    <property type="project" value="TreeGrafter"/>
</dbReference>
<dbReference type="SUPFAM" id="SSF51726">
    <property type="entry name" value="UROD/MetE-like"/>
    <property type="match status" value="1"/>
</dbReference>
<dbReference type="EC" id="4.1.1.37" evidence="2"/>
<sequence>MMRQAGRFLPEYRELRKKHSFQEAVRSPEIAAEITLQPVRRFGFDAAILFADIMTPLEAVGVEMTFDPGPRLTPMTLAQIAELPELTPDRVSHVGETIRLVRSQLSAEVALIGFAGAPVTLMAYLLQGGGSKDFVTLRAALRDDPIAGQAAAESLGRAMRTYLAMQIDAGADVVQLFDTWLGVLDVATARDVGLVGARQALLGLGAPRIYFAPHAHHVQPEMRRVAADGYGVDWREPLDTQWDRIGSDVVIQGNLDPATLLCGPATIQSAVEDILQRAAGRSGHIFNLGHGIDRNTPIEHVTAMVRAVRGDS</sequence>